<protein>
    <recommendedName>
        <fullName evidence="4">protein-serine/threonine phosphatase</fullName>
        <ecNumber evidence="4">3.1.3.16</ecNumber>
    </recommendedName>
</protein>
<dbReference type="PROSITE" id="PS01032">
    <property type="entry name" value="PPM_1"/>
    <property type="match status" value="1"/>
</dbReference>
<dbReference type="STRING" id="542762.A0A4S4E8R1"/>
<keyword evidence="16" id="KW-1185">Reference proteome</keyword>
<feature type="compositionally biased region" description="Basic and acidic residues" evidence="13">
    <location>
        <begin position="431"/>
        <end position="449"/>
    </location>
</feature>
<reference evidence="15 16" key="1">
    <citation type="journal article" date="2018" name="Proc. Natl. Acad. Sci. U.S.A.">
        <title>Draft genome sequence of Camellia sinensis var. sinensis provides insights into the evolution of the tea genome and tea quality.</title>
        <authorList>
            <person name="Wei C."/>
            <person name="Yang H."/>
            <person name="Wang S."/>
            <person name="Zhao J."/>
            <person name="Liu C."/>
            <person name="Gao L."/>
            <person name="Xia E."/>
            <person name="Lu Y."/>
            <person name="Tai Y."/>
            <person name="She G."/>
            <person name="Sun J."/>
            <person name="Cao H."/>
            <person name="Tong W."/>
            <person name="Gao Q."/>
            <person name="Li Y."/>
            <person name="Deng W."/>
            <person name="Jiang X."/>
            <person name="Wang W."/>
            <person name="Chen Q."/>
            <person name="Zhang S."/>
            <person name="Li H."/>
            <person name="Wu J."/>
            <person name="Wang P."/>
            <person name="Li P."/>
            <person name="Shi C."/>
            <person name="Zheng F."/>
            <person name="Jian J."/>
            <person name="Huang B."/>
            <person name="Shan D."/>
            <person name="Shi M."/>
            <person name="Fang C."/>
            <person name="Yue Y."/>
            <person name="Li F."/>
            <person name="Li D."/>
            <person name="Wei S."/>
            <person name="Han B."/>
            <person name="Jiang C."/>
            <person name="Yin Y."/>
            <person name="Xia T."/>
            <person name="Zhang Z."/>
            <person name="Bennetzen J.L."/>
            <person name="Zhao S."/>
            <person name="Wan X."/>
        </authorList>
    </citation>
    <scope>NUCLEOTIDE SEQUENCE [LARGE SCALE GENOMIC DNA]</scope>
    <source>
        <strain evidence="16">cv. Shuchazao</strain>
        <tissue evidence="15">Leaf</tissue>
    </source>
</reference>
<dbReference type="GO" id="GO:0009738">
    <property type="term" value="P:abscisic acid-activated signaling pathway"/>
    <property type="evidence" value="ECO:0007669"/>
    <property type="project" value="UniProtKB-ARBA"/>
</dbReference>
<comment type="cofactor">
    <cofactor evidence="2">
        <name>Mg(2+)</name>
        <dbReference type="ChEBI" id="CHEBI:18420"/>
    </cofactor>
</comment>
<dbReference type="CDD" id="cd00143">
    <property type="entry name" value="PP2Cc"/>
    <property type="match status" value="1"/>
</dbReference>
<evidence type="ECO:0000256" key="11">
    <source>
        <dbReference type="ARBA" id="ARBA00048336"/>
    </source>
</evidence>
<dbReference type="AlphaFoldDB" id="A0A4S4E8R1"/>
<keyword evidence="8 12" id="KW-0904">Protein phosphatase</keyword>
<dbReference type="GO" id="GO:0004722">
    <property type="term" value="F:protein serine/threonine phosphatase activity"/>
    <property type="evidence" value="ECO:0007669"/>
    <property type="project" value="UniProtKB-EC"/>
</dbReference>
<gene>
    <name evidence="15" type="ORF">TEA_000430</name>
</gene>
<dbReference type="Gene3D" id="3.60.40.10">
    <property type="entry name" value="PPM-type phosphatase domain"/>
    <property type="match status" value="1"/>
</dbReference>
<evidence type="ECO:0000256" key="12">
    <source>
        <dbReference type="RuleBase" id="RU003465"/>
    </source>
</evidence>
<evidence type="ECO:0000256" key="8">
    <source>
        <dbReference type="ARBA" id="ARBA00022912"/>
    </source>
</evidence>
<dbReference type="Pfam" id="PF00481">
    <property type="entry name" value="PP2C"/>
    <property type="match status" value="1"/>
</dbReference>
<dbReference type="PANTHER" id="PTHR47992">
    <property type="entry name" value="PROTEIN PHOSPHATASE"/>
    <property type="match status" value="1"/>
</dbReference>
<accession>A0A4S4E8R1</accession>
<evidence type="ECO:0000256" key="10">
    <source>
        <dbReference type="ARBA" id="ARBA00047761"/>
    </source>
</evidence>
<comment type="catalytic activity">
    <reaction evidence="11">
        <text>O-phospho-L-threonyl-[protein] + H2O = L-threonyl-[protein] + phosphate</text>
        <dbReference type="Rhea" id="RHEA:47004"/>
        <dbReference type="Rhea" id="RHEA-COMP:11060"/>
        <dbReference type="Rhea" id="RHEA-COMP:11605"/>
        <dbReference type="ChEBI" id="CHEBI:15377"/>
        <dbReference type="ChEBI" id="CHEBI:30013"/>
        <dbReference type="ChEBI" id="CHEBI:43474"/>
        <dbReference type="ChEBI" id="CHEBI:61977"/>
        <dbReference type="EC" id="3.1.3.16"/>
    </reaction>
</comment>
<keyword evidence="9" id="KW-0464">Manganese</keyword>
<evidence type="ECO:0000256" key="9">
    <source>
        <dbReference type="ARBA" id="ARBA00023211"/>
    </source>
</evidence>
<keyword evidence="7" id="KW-0460">Magnesium</keyword>
<name>A0A4S4E8R1_CAMSN</name>
<comment type="caution">
    <text evidence="15">The sequence shown here is derived from an EMBL/GenBank/DDBJ whole genome shotgun (WGS) entry which is preliminary data.</text>
</comment>
<keyword evidence="6 12" id="KW-0378">Hydrolase</keyword>
<evidence type="ECO:0000256" key="2">
    <source>
        <dbReference type="ARBA" id="ARBA00001946"/>
    </source>
</evidence>
<dbReference type="GO" id="GO:0046872">
    <property type="term" value="F:metal ion binding"/>
    <property type="evidence" value="ECO:0007669"/>
    <property type="project" value="UniProtKB-KW"/>
</dbReference>
<dbReference type="InterPro" id="IPR001932">
    <property type="entry name" value="PPM-type_phosphatase-like_dom"/>
</dbReference>
<feature type="region of interest" description="Disordered" evidence="13">
    <location>
        <begin position="425"/>
        <end position="449"/>
    </location>
</feature>
<evidence type="ECO:0000256" key="7">
    <source>
        <dbReference type="ARBA" id="ARBA00022842"/>
    </source>
</evidence>
<evidence type="ECO:0000256" key="1">
    <source>
        <dbReference type="ARBA" id="ARBA00001936"/>
    </source>
</evidence>
<dbReference type="EMBL" id="SDRB02006989">
    <property type="protein sequence ID" value="THG11875.1"/>
    <property type="molecule type" value="Genomic_DNA"/>
</dbReference>
<evidence type="ECO:0000313" key="15">
    <source>
        <dbReference type="EMBL" id="THG11875.1"/>
    </source>
</evidence>
<keyword evidence="5" id="KW-0479">Metal-binding</keyword>
<evidence type="ECO:0000313" key="16">
    <source>
        <dbReference type="Proteomes" id="UP000306102"/>
    </source>
</evidence>
<dbReference type="EC" id="3.1.3.16" evidence="4"/>
<dbReference type="PROSITE" id="PS51746">
    <property type="entry name" value="PPM_2"/>
    <property type="match status" value="1"/>
</dbReference>
<dbReference type="SUPFAM" id="SSF81606">
    <property type="entry name" value="PP2C-like"/>
    <property type="match status" value="1"/>
</dbReference>
<evidence type="ECO:0000259" key="14">
    <source>
        <dbReference type="PROSITE" id="PS51746"/>
    </source>
</evidence>
<organism evidence="15 16">
    <name type="scientific">Camellia sinensis var. sinensis</name>
    <name type="common">China tea</name>
    <dbReference type="NCBI Taxonomy" id="542762"/>
    <lineage>
        <taxon>Eukaryota</taxon>
        <taxon>Viridiplantae</taxon>
        <taxon>Streptophyta</taxon>
        <taxon>Embryophyta</taxon>
        <taxon>Tracheophyta</taxon>
        <taxon>Spermatophyta</taxon>
        <taxon>Magnoliopsida</taxon>
        <taxon>eudicotyledons</taxon>
        <taxon>Gunneridae</taxon>
        <taxon>Pentapetalae</taxon>
        <taxon>asterids</taxon>
        <taxon>Ericales</taxon>
        <taxon>Theaceae</taxon>
        <taxon>Camellia</taxon>
    </lineage>
</organism>
<comment type="cofactor">
    <cofactor evidence="1">
        <name>Mn(2+)</name>
        <dbReference type="ChEBI" id="CHEBI:29035"/>
    </cofactor>
</comment>
<dbReference type="FunFam" id="3.60.40.10:FF:000044">
    <property type="entry name" value="probable protein phosphatase 2C 25"/>
    <property type="match status" value="1"/>
</dbReference>
<dbReference type="SMART" id="SM00332">
    <property type="entry name" value="PP2Cc"/>
    <property type="match status" value="1"/>
</dbReference>
<evidence type="ECO:0000256" key="3">
    <source>
        <dbReference type="ARBA" id="ARBA00006702"/>
    </source>
</evidence>
<sequence>MYILHTFQHSPNSFSSLSLSLNCKNNNSMPCAVAVANSPIFSQSPRVSSMFCIGSSSPSMLQSHSLSSSPSSSSPLSPLAIRVQRQLKDSSISTFTSSLSPAVLKRKRPARIDIPIASLSFSAVATPITVVDRLNEVEFEGKGYSVFCKRGKRGAMEDRYSAIVNLQGDAKQAFFGVFDGHGGAKAAEFVAKNLGSNIIDEVTRRSEEEIEEAIKDGYLTTDSEFLKEDASGGTCCVTALIRGGVLVVSNAGDCRAVMSRGGVAEALTVDHQPSRKDEKDRIENQGGYVDCCHGVWRLQGSLAVSRAIGDRHLKQWVVAEPETKILRIRPDCEFLILASDGLWEKVCIQEAVDVVRPLCVGVDNPDPISGCKKLADLSVTRGSTDDVYMGIHQEIHFKVGLKIALWCWQGSQKFGSKVSGAQPLPPFAVEDDVRAPKKSKPTKEDNNNDDLFRFPHSIKALISLLKLDVTLLSSTTSVAKATLGPTFPSHFPEELSLYYSLANSDNLLLNQPKLNWTNWNSNKIPSVLKLTVPTNGIDNLDSLNAYHIPNFTQPFMRKLDPEPILKNPPKPNPFSWKMKTSSRPLVLFSSSLLLISLQVLNTSGPLWLLSFSPNPLRLAFRTFSSTTRVLSYHISTSKLQVNLLILNSSHFTPSPALLHY</sequence>
<dbReference type="InterPro" id="IPR015655">
    <property type="entry name" value="PP2C"/>
</dbReference>
<comment type="catalytic activity">
    <reaction evidence="10">
        <text>O-phospho-L-seryl-[protein] + H2O = L-seryl-[protein] + phosphate</text>
        <dbReference type="Rhea" id="RHEA:20629"/>
        <dbReference type="Rhea" id="RHEA-COMP:9863"/>
        <dbReference type="Rhea" id="RHEA-COMP:11604"/>
        <dbReference type="ChEBI" id="CHEBI:15377"/>
        <dbReference type="ChEBI" id="CHEBI:29999"/>
        <dbReference type="ChEBI" id="CHEBI:43474"/>
        <dbReference type="ChEBI" id="CHEBI:83421"/>
        <dbReference type="EC" id="3.1.3.16"/>
    </reaction>
</comment>
<evidence type="ECO:0000256" key="13">
    <source>
        <dbReference type="SAM" id="MobiDB-lite"/>
    </source>
</evidence>
<dbReference type="InterPro" id="IPR000222">
    <property type="entry name" value="PP2C_BS"/>
</dbReference>
<comment type="similarity">
    <text evidence="3 12">Belongs to the PP2C family.</text>
</comment>
<evidence type="ECO:0000256" key="4">
    <source>
        <dbReference type="ARBA" id="ARBA00013081"/>
    </source>
</evidence>
<dbReference type="InterPro" id="IPR036457">
    <property type="entry name" value="PPM-type-like_dom_sf"/>
</dbReference>
<evidence type="ECO:0000256" key="6">
    <source>
        <dbReference type="ARBA" id="ARBA00022801"/>
    </source>
</evidence>
<dbReference type="Proteomes" id="UP000306102">
    <property type="component" value="Unassembled WGS sequence"/>
</dbReference>
<evidence type="ECO:0000256" key="5">
    <source>
        <dbReference type="ARBA" id="ARBA00022723"/>
    </source>
</evidence>
<feature type="domain" description="PPM-type phosphatase" evidence="14">
    <location>
        <begin position="143"/>
        <end position="394"/>
    </location>
</feature>
<proteinExistence type="inferred from homology"/>